<feature type="region of interest" description="Disordered" evidence="3">
    <location>
        <begin position="22"/>
        <end position="47"/>
    </location>
</feature>
<dbReference type="EMBL" id="JAYJJT010000013">
    <property type="protein sequence ID" value="MEB3050622.1"/>
    <property type="molecule type" value="Genomic_DNA"/>
</dbReference>
<dbReference type="RefSeq" id="WP_224865465.1">
    <property type="nucleotide sequence ID" value="NZ_JAYJJS010000011.1"/>
</dbReference>
<comment type="similarity">
    <text evidence="2">Belongs to the MTB12 family.</text>
</comment>
<evidence type="ECO:0000313" key="6">
    <source>
        <dbReference type="EMBL" id="MEB3050622.1"/>
    </source>
</evidence>
<evidence type="ECO:0000313" key="7">
    <source>
        <dbReference type="Proteomes" id="UP001299046"/>
    </source>
</evidence>
<keyword evidence="7" id="KW-1185">Reference proteome</keyword>
<name>A0ABU5YKQ3_9MYCO</name>
<keyword evidence="1 4" id="KW-0732">Signal</keyword>
<proteinExistence type="inferred from homology"/>
<sequence>MSRLRRALTAVVAALTLSGCGDGGSAEPVAPPPWTSTATTTASPASPLPAPEALADVLYRLSDAAVPGADKLPLVEGAKPADAAIIDKFSTALRDGGYLPLNLEVTGLGWSDRHPGYVTADVAVNTANPDTAGFSFPMEFKPTGEAWQLSQDTAKTLLAFGNAHTESTPTR</sequence>
<reference evidence="6 7" key="1">
    <citation type="submission" date="2023-12" db="EMBL/GenBank/DDBJ databases">
        <title>Description of new species of Mycobacterium terrae complex isolated from sewage at the Sao Paulo Zoological Park Foundation in Brazil.</title>
        <authorList>
            <person name="Romagnoli C.L."/>
            <person name="Conceicao E.C."/>
            <person name="Machado E."/>
            <person name="Barreto L.B.P.F."/>
            <person name="Sharma A."/>
            <person name="Silva N.M."/>
            <person name="Marques L.E."/>
            <person name="Juliana M.A."/>
            <person name="Lourenco M.C.S."/>
            <person name="Digiampietri L.A."/>
            <person name="Suffys P.N."/>
            <person name="Viana-Niero C."/>
        </authorList>
    </citation>
    <scope>NUCLEOTIDE SEQUENCE [LARGE SCALE GENOMIC DNA]</scope>
    <source>
        <strain evidence="6 7">MYC123</strain>
    </source>
</reference>
<accession>A0ABU5YKQ3</accession>
<dbReference type="Pfam" id="PF26580">
    <property type="entry name" value="Mtb12_C"/>
    <property type="match status" value="1"/>
</dbReference>
<evidence type="ECO:0000256" key="1">
    <source>
        <dbReference type="ARBA" id="ARBA00022729"/>
    </source>
</evidence>
<feature type="domain" description="Low molecular weight antigen MTB12-like C-terminal" evidence="5">
    <location>
        <begin position="47"/>
        <end position="164"/>
    </location>
</feature>
<evidence type="ECO:0000259" key="5">
    <source>
        <dbReference type="Pfam" id="PF26580"/>
    </source>
</evidence>
<evidence type="ECO:0000256" key="4">
    <source>
        <dbReference type="SAM" id="SignalP"/>
    </source>
</evidence>
<feature type="chain" id="PRO_5046275761" description="Low molecular weight antigen MTB12-like C-terminal domain-containing protein" evidence="4">
    <location>
        <begin position="22"/>
        <end position="171"/>
    </location>
</feature>
<protein>
    <recommendedName>
        <fullName evidence="5">Low molecular weight antigen MTB12-like C-terminal domain-containing protein</fullName>
    </recommendedName>
</protein>
<evidence type="ECO:0000256" key="3">
    <source>
        <dbReference type="SAM" id="MobiDB-lite"/>
    </source>
</evidence>
<evidence type="ECO:0000256" key="2">
    <source>
        <dbReference type="ARBA" id="ARBA00093774"/>
    </source>
</evidence>
<organism evidence="6 7">
    <name type="scientific">[Mycobacterium] zoologicum</name>
    <dbReference type="NCBI Taxonomy" id="2872311"/>
    <lineage>
        <taxon>Bacteria</taxon>
        <taxon>Bacillati</taxon>
        <taxon>Actinomycetota</taxon>
        <taxon>Actinomycetes</taxon>
        <taxon>Mycobacteriales</taxon>
        <taxon>Mycobacteriaceae</taxon>
        <taxon>Mycolicibacter</taxon>
    </lineage>
</organism>
<feature type="compositionally biased region" description="Low complexity" evidence="3">
    <location>
        <begin position="35"/>
        <end position="47"/>
    </location>
</feature>
<comment type="caution">
    <text evidence="6">The sequence shown here is derived from an EMBL/GenBank/DDBJ whole genome shotgun (WGS) entry which is preliminary data.</text>
</comment>
<feature type="signal peptide" evidence="4">
    <location>
        <begin position="1"/>
        <end position="21"/>
    </location>
</feature>
<dbReference type="PROSITE" id="PS51257">
    <property type="entry name" value="PROKAR_LIPOPROTEIN"/>
    <property type="match status" value="1"/>
</dbReference>
<dbReference type="Proteomes" id="UP001299046">
    <property type="component" value="Unassembled WGS sequence"/>
</dbReference>
<gene>
    <name evidence="6" type="ORF">KV112_12875</name>
</gene>
<dbReference type="InterPro" id="IPR058644">
    <property type="entry name" value="Mtb12-like_C"/>
</dbReference>